<dbReference type="Proteomes" id="UP000183063">
    <property type="component" value="Unassembled WGS sequence"/>
</dbReference>
<accession>A0A1H8SVB4</accession>
<gene>
    <name evidence="1" type="ORF">RTCCBAU85039_4971</name>
    <name evidence="2" type="ORF">SAMN05216228_102643</name>
</gene>
<dbReference type="Proteomes" id="UP000198939">
    <property type="component" value="Unassembled WGS sequence"/>
</dbReference>
<evidence type="ECO:0000313" key="1">
    <source>
        <dbReference type="EMBL" id="SEI13665.1"/>
    </source>
</evidence>
<name>A0A1H8SVB4_9HYPH</name>
<sequence>METSYPRLVVSRFDAVRAPILAVALSDDELGTVPAIRRSLGYDRNAVRREVLMTPERLGFESVGHFGLFHTRHAAGFWLDTLLWHDGINPWPEQDVQVNG</sequence>
<keyword evidence="4" id="KW-1185">Reference proteome</keyword>
<reference evidence="3" key="2">
    <citation type="submission" date="2016-10" db="EMBL/GenBank/DDBJ databases">
        <authorList>
            <person name="Wibberg D."/>
        </authorList>
    </citation>
    <scope>NUCLEOTIDE SEQUENCE [LARGE SCALE GENOMIC DNA]</scope>
</reference>
<dbReference type="EMBL" id="FOCV01000026">
    <property type="protein sequence ID" value="SEO82426.1"/>
    <property type="molecule type" value="Genomic_DNA"/>
</dbReference>
<proteinExistence type="predicted"/>
<evidence type="ECO:0000313" key="3">
    <source>
        <dbReference type="Proteomes" id="UP000183063"/>
    </source>
</evidence>
<dbReference type="AlphaFoldDB" id="A0A1H8SVB4"/>
<reference evidence="1" key="1">
    <citation type="submission" date="2016-10" db="EMBL/GenBank/DDBJ databases">
        <authorList>
            <person name="de Groot N.N."/>
        </authorList>
    </citation>
    <scope>NUCLEOTIDE SEQUENCE [LARGE SCALE GENOMIC DNA]</scope>
    <source>
        <strain evidence="1">CCBAU85039</strain>
    </source>
</reference>
<protein>
    <submittedName>
        <fullName evidence="1">Uncharacterized protein</fullName>
    </submittedName>
</protein>
<dbReference type="EMBL" id="FNXB01000035">
    <property type="protein sequence ID" value="SEI13665.1"/>
    <property type="molecule type" value="Genomic_DNA"/>
</dbReference>
<dbReference type="STRING" id="501024.RTCCBAU85039_4971"/>
<evidence type="ECO:0000313" key="2">
    <source>
        <dbReference type="EMBL" id="SEO82426.1"/>
    </source>
</evidence>
<organism evidence="1 3">
    <name type="scientific">Rhizobium tibeticum</name>
    <dbReference type="NCBI Taxonomy" id="501024"/>
    <lineage>
        <taxon>Bacteria</taxon>
        <taxon>Pseudomonadati</taxon>
        <taxon>Pseudomonadota</taxon>
        <taxon>Alphaproteobacteria</taxon>
        <taxon>Hyphomicrobiales</taxon>
        <taxon>Rhizobiaceae</taxon>
        <taxon>Rhizobium/Agrobacterium group</taxon>
        <taxon>Rhizobium</taxon>
    </lineage>
</organism>
<reference evidence="2 4" key="3">
    <citation type="submission" date="2016-10" db="EMBL/GenBank/DDBJ databases">
        <authorList>
            <person name="Varghese N."/>
            <person name="Submissions S."/>
        </authorList>
    </citation>
    <scope>NUCLEOTIDE SEQUENCE [LARGE SCALE GENOMIC DNA]</scope>
    <source>
        <strain evidence="2 4">CGMCC 1.7071</strain>
    </source>
</reference>
<evidence type="ECO:0000313" key="4">
    <source>
        <dbReference type="Proteomes" id="UP000198939"/>
    </source>
</evidence>